<accession>A0ABQ6G1E6</accession>
<dbReference type="Proteomes" id="UP001344906">
    <property type="component" value="Unassembled WGS sequence"/>
</dbReference>
<sequence length="225" mass="25974">MRQHLLIDADDTLWENNIYFEQAIHEFIGFLNHSNMSHEEVRQVLDETERLMGYGATNFTNSLLATYQQLAEDTISDEHLQYIRQLGEQIHSHPLTLLDGVLETLEYLSPRHDLMLLTKGDLEEQRLKIDRSGIEQLFNHVLIVPEKNAATYHQIVGQLELETQVTWMIGNSPRSDINPALAAGLNAVFVPHPQTWVLEHEEVMQPTADNQLLTLERFADLRTHF</sequence>
<evidence type="ECO:0000256" key="2">
    <source>
        <dbReference type="ARBA" id="ARBA00022801"/>
    </source>
</evidence>
<keyword evidence="5" id="KW-1185">Reference proteome</keyword>
<protein>
    <submittedName>
        <fullName evidence="4">Haloacid dehalogenase</fullName>
    </submittedName>
</protein>
<evidence type="ECO:0000313" key="5">
    <source>
        <dbReference type="Proteomes" id="UP001344906"/>
    </source>
</evidence>
<evidence type="ECO:0000313" key="4">
    <source>
        <dbReference type="EMBL" id="GLV59337.1"/>
    </source>
</evidence>
<dbReference type="SUPFAM" id="SSF56784">
    <property type="entry name" value="HAD-like"/>
    <property type="match status" value="1"/>
</dbReference>
<reference evidence="4 5" key="1">
    <citation type="submission" date="2023-02" db="EMBL/GenBank/DDBJ databases">
        <title>Dictyobacter halimunensis sp. nov., a new member of the class Ktedonobacteria from forest soil in a geothermal area.</title>
        <authorList>
            <person name="Rachmania M.K."/>
            <person name="Ningsih F."/>
            <person name="Sakai Y."/>
            <person name="Yabe S."/>
            <person name="Yokota A."/>
            <person name="Sjamsuridzal W."/>
        </authorList>
    </citation>
    <scope>NUCLEOTIDE SEQUENCE [LARGE SCALE GENOMIC DNA]</scope>
    <source>
        <strain evidence="4 5">S3.2.2.5</strain>
    </source>
</reference>
<organism evidence="4 5">
    <name type="scientific">Dictyobacter halimunensis</name>
    <dbReference type="NCBI Taxonomy" id="3026934"/>
    <lineage>
        <taxon>Bacteria</taxon>
        <taxon>Bacillati</taxon>
        <taxon>Chloroflexota</taxon>
        <taxon>Ktedonobacteria</taxon>
        <taxon>Ktedonobacterales</taxon>
        <taxon>Dictyobacteraceae</taxon>
        <taxon>Dictyobacter</taxon>
    </lineage>
</organism>
<keyword evidence="2" id="KW-0378">Hydrolase</keyword>
<dbReference type="InterPro" id="IPR023198">
    <property type="entry name" value="PGP-like_dom2"/>
</dbReference>
<evidence type="ECO:0000256" key="1">
    <source>
        <dbReference type="ARBA" id="ARBA00022723"/>
    </source>
</evidence>
<comment type="caution">
    <text evidence="4">The sequence shown here is derived from an EMBL/GenBank/DDBJ whole genome shotgun (WGS) entry which is preliminary data.</text>
</comment>
<dbReference type="Gene3D" id="3.40.50.1000">
    <property type="entry name" value="HAD superfamily/HAD-like"/>
    <property type="match status" value="1"/>
</dbReference>
<dbReference type="Pfam" id="PF13419">
    <property type="entry name" value="HAD_2"/>
    <property type="match status" value="1"/>
</dbReference>
<proteinExistence type="predicted"/>
<evidence type="ECO:0000256" key="3">
    <source>
        <dbReference type="ARBA" id="ARBA00022842"/>
    </source>
</evidence>
<dbReference type="PANTHER" id="PTHR46470:SF2">
    <property type="entry name" value="GLYCERALDEHYDE 3-PHOSPHATE PHOSPHATASE"/>
    <property type="match status" value="1"/>
</dbReference>
<dbReference type="Gene3D" id="1.10.150.240">
    <property type="entry name" value="Putative phosphatase, domain 2"/>
    <property type="match status" value="1"/>
</dbReference>
<dbReference type="InterPro" id="IPR041492">
    <property type="entry name" value="HAD_2"/>
</dbReference>
<dbReference type="SFLD" id="SFLDS00003">
    <property type="entry name" value="Haloacid_Dehalogenase"/>
    <property type="match status" value="1"/>
</dbReference>
<name>A0ABQ6G1E6_9CHLR</name>
<dbReference type="EMBL" id="BSRI01000002">
    <property type="protein sequence ID" value="GLV59337.1"/>
    <property type="molecule type" value="Genomic_DNA"/>
</dbReference>
<dbReference type="InterPro" id="IPR036412">
    <property type="entry name" value="HAD-like_sf"/>
</dbReference>
<gene>
    <name evidence="4" type="ORF">KDH_61640</name>
</gene>
<dbReference type="SFLD" id="SFLDG01129">
    <property type="entry name" value="C1.5:_HAD__Beta-PGM__Phosphata"/>
    <property type="match status" value="1"/>
</dbReference>
<dbReference type="PANTHER" id="PTHR46470">
    <property type="entry name" value="N-ACYLNEURAMINATE-9-PHOSPHATASE"/>
    <property type="match status" value="1"/>
</dbReference>
<dbReference type="InterPro" id="IPR051400">
    <property type="entry name" value="HAD-like_hydrolase"/>
</dbReference>
<dbReference type="InterPro" id="IPR023214">
    <property type="entry name" value="HAD_sf"/>
</dbReference>
<keyword evidence="3" id="KW-0460">Magnesium</keyword>
<keyword evidence="1" id="KW-0479">Metal-binding</keyword>
<dbReference type="RefSeq" id="WP_338255933.1">
    <property type="nucleotide sequence ID" value="NZ_BSRI01000002.1"/>
</dbReference>